<organism evidence="2 3">
    <name type="scientific">Marinobacter halodurans</name>
    <dbReference type="NCBI Taxonomy" id="2528979"/>
    <lineage>
        <taxon>Bacteria</taxon>
        <taxon>Pseudomonadati</taxon>
        <taxon>Pseudomonadota</taxon>
        <taxon>Gammaproteobacteria</taxon>
        <taxon>Pseudomonadales</taxon>
        <taxon>Marinobacteraceae</taxon>
        <taxon>Marinobacter</taxon>
    </lineage>
</organism>
<dbReference type="NCBIfam" id="TIGR01733">
    <property type="entry name" value="AA-adenyl-dom"/>
    <property type="match status" value="1"/>
</dbReference>
<dbReference type="PROSITE" id="PS50075">
    <property type="entry name" value="CARRIER"/>
    <property type="match status" value="1"/>
</dbReference>
<dbReference type="Gene3D" id="3.40.50.980">
    <property type="match status" value="2"/>
</dbReference>
<feature type="non-terminal residue" evidence="2">
    <location>
        <position position="1"/>
    </location>
</feature>
<dbReference type="InterPro" id="IPR036736">
    <property type="entry name" value="ACP-like_sf"/>
</dbReference>
<dbReference type="Pfam" id="PF13193">
    <property type="entry name" value="AMP-binding_C"/>
    <property type="match status" value="1"/>
</dbReference>
<evidence type="ECO:0000313" key="2">
    <source>
        <dbReference type="EMBL" id="TBW45975.1"/>
    </source>
</evidence>
<dbReference type="InterPro" id="IPR045851">
    <property type="entry name" value="AMP-bd_C_sf"/>
</dbReference>
<dbReference type="PANTHER" id="PTHR45527:SF1">
    <property type="entry name" value="FATTY ACID SYNTHASE"/>
    <property type="match status" value="1"/>
</dbReference>
<keyword evidence="3" id="KW-1185">Reference proteome</keyword>
<comment type="caution">
    <text evidence="2">The sequence shown here is derived from an EMBL/GenBank/DDBJ whole genome shotgun (WGS) entry which is preliminary data.</text>
</comment>
<dbReference type="InterPro" id="IPR000873">
    <property type="entry name" value="AMP-dep_synth/lig_dom"/>
</dbReference>
<dbReference type="InterPro" id="IPR025110">
    <property type="entry name" value="AMP-bd_C"/>
</dbReference>
<dbReference type="RefSeq" id="WP_131484259.1">
    <property type="nucleotide sequence ID" value="NZ_SJDL01000095.1"/>
</dbReference>
<feature type="domain" description="Carrier" evidence="1">
    <location>
        <begin position="511"/>
        <end position="585"/>
    </location>
</feature>
<reference evidence="2 3" key="1">
    <citation type="submission" date="2019-02" db="EMBL/GenBank/DDBJ databases">
        <title>Marinobacter halodurans sp. nov., a marine bacterium isolated from sea tidal flat.</title>
        <authorList>
            <person name="Yoo Y."/>
            <person name="Lee D.W."/>
            <person name="Kim B.S."/>
            <person name="Kim J.-J."/>
        </authorList>
    </citation>
    <scope>NUCLEOTIDE SEQUENCE [LARGE SCALE GENOMIC DNA]</scope>
    <source>
        <strain evidence="2 3">YJ-S3-2</strain>
    </source>
</reference>
<dbReference type="PROSITE" id="PS00455">
    <property type="entry name" value="AMP_BINDING"/>
    <property type="match status" value="1"/>
</dbReference>
<gene>
    <name evidence="2" type="ORF">EZI54_23360</name>
</gene>
<evidence type="ECO:0000259" key="1">
    <source>
        <dbReference type="PROSITE" id="PS50075"/>
    </source>
</evidence>
<dbReference type="PANTHER" id="PTHR45527">
    <property type="entry name" value="NONRIBOSOMAL PEPTIDE SYNTHETASE"/>
    <property type="match status" value="1"/>
</dbReference>
<dbReference type="SUPFAM" id="SSF56801">
    <property type="entry name" value="Acetyl-CoA synthetase-like"/>
    <property type="match status" value="1"/>
</dbReference>
<protein>
    <submittedName>
        <fullName evidence="2">Amino acid adenylation domain-containing protein</fullName>
    </submittedName>
</protein>
<dbReference type="InterPro" id="IPR009081">
    <property type="entry name" value="PP-bd_ACP"/>
</dbReference>
<name>A0ABY1ZG32_9GAMM</name>
<dbReference type="Gene3D" id="3.30.300.30">
    <property type="match status" value="1"/>
</dbReference>
<dbReference type="EMBL" id="SJDL01000095">
    <property type="protein sequence ID" value="TBW45975.1"/>
    <property type="molecule type" value="Genomic_DNA"/>
</dbReference>
<sequence>SYPSEQCIHELFEAQVQRSPEAVALVHGDETLSYGALNARANRLAHYLRELGVGPDDRVAICAERSLAMVVGLLGVLKAGGAYVPLDPEYPAERLAHMLEDSAPVAVLVHGDVPTLATGDRPVIALDDSAPWTSYPVDNPERGNLTPSHLAYVFYTSGSTGLPKGVMIEHRSVVNRLVCVADDYRLDAADVAIQNTPICFDPSVRECFAPLLHGASLVMLPAGAHKNPDALIESIVQHSVTTIAFVPSMLTSFLAAPGVALCRSLRRVTCGGEAFPEASIETLHRVLPGVTIHNLYGPTEACIDVIVWTCPRDTKVDTVPIGRPVANTRIYLLDARGMPVPLGAVGEIYIGGAGVARGYLNRPELTAERFVLDPFSAEPGARLYRTGDLGRYRPDGNIEYLGRNDFQVKIRGFRIELGEVEACLMEHDTVKEAVVLAHEDASGANRLLAYYTGGADVAVLRSHLQAALPAHMVPSAFVGLESLPLTPSGKLDRKALPAPEDDAYVRAVYEAPSGKVEETLAGIWQELLGVERVGRQDCFFTLGGHSLLVISLIERLRQQGLELPVGVIYSRSVLAQMAVAATETSNEVAKEDVPANKLDIKEYRL</sequence>
<evidence type="ECO:0000313" key="3">
    <source>
        <dbReference type="Proteomes" id="UP000313645"/>
    </source>
</evidence>
<dbReference type="Pfam" id="PF00550">
    <property type="entry name" value="PP-binding"/>
    <property type="match status" value="1"/>
</dbReference>
<proteinExistence type="predicted"/>
<dbReference type="Proteomes" id="UP000313645">
    <property type="component" value="Unassembled WGS sequence"/>
</dbReference>
<dbReference type="SUPFAM" id="SSF47336">
    <property type="entry name" value="ACP-like"/>
    <property type="match status" value="1"/>
</dbReference>
<dbReference type="InterPro" id="IPR020845">
    <property type="entry name" value="AMP-binding_CS"/>
</dbReference>
<dbReference type="Gene3D" id="2.30.38.10">
    <property type="entry name" value="Luciferase, Domain 3"/>
    <property type="match status" value="1"/>
</dbReference>
<dbReference type="Pfam" id="PF00501">
    <property type="entry name" value="AMP-binding"/>
    <property type="match status" value="1"/>
</dbReference>
<accession>A0ABY1ZG32</accession>
<dbReference type="Gene3D" id="1.10.1200.10">
    <property type="entry name" value="ACP-like"/>
    <property type="match status" value="1"/>
</dbReference>
<dbReference type="InterPro" id="IPR010071">
    <property type="entry name" value="AA_adenyl_dom"/>
</dbReference>
<dbReference type="CDD" id="cd05930">
    <property type="entry name" value="A_NRPS"/>
    <property type="match status" value="1"/>
</dbReference>